<accession>A0A1M7MX31</accession>
<dbReference type="AlphaFoldDB" id="A0A1M7MX31"/>
<feature type="transmembrane region" description="Helical" evidence="2">
    <location>
        <begin position="46"/>
        <end position="65"/>
    </location>
</feature>
<keyword evidence="2" id="KW-1133">Transmembrane helix</keyword>
<name>A0A1M7MX31_9ACTN</name>
<evidence type="ECO:0000256" key="1">
    <source>
        <dbReference type="SAM" id="MobiDB-lite"/>
    </source>
</evidence>
<keyword evidence="4" id="KW-1185">Reference proteome</keyword>
<protein>
    <recommendedName>
        <fullName evidence="5">DUF4230 domain-containing protein</fullName>
    </recommendedName>
</protein>
<reference evidence="3 4" key="1">
    <citation type="submission" date="2016-11" db="EMBL/GenBank/DDBJ databases">
        <authorList>
            <person name="Jaros S."/>
            <person name="Januszkiewicz K."/>
            <person name="Wedrychowicz H."/>
        </authorList>
    </citation>
    <scope>NUCLEOTIDE SEQUENCE [LARGE SCALE GENOMIC DNA]</scope>
    <source>
        <strain evidence="3 4">DSM 46144</strain>
    </source>
</reference>
<dbReference type="InterPro" id="IPR025324">
    <property type="entry name" value="DUF4230"/>
</dbReference>
<evidence type="ECO:0008006" key="5">
    <source>
        <dbReference type="Google" id="ProtNLM"/>
    </source>
</evidence>
<gene>
    <name evidence="3" type="ORF">SAMN05443668_102309</name>
</gene>
<dbReference type="STRING" id="134849.SAMN05443668_102309"/>
<organism evidence="3 4">
    <name type="scientific">Cryptosporangium aurantiacum</name>
    <dbReference type="NCBI Taxonomy" id="134849"/>
    <lineage>
        <taxon>Bacteria</taxon>
        <taxon>Bacillati</taxon>
        <taxon>Actinomycetota</taxon>
        <taxon>Actinomycetes</taxon>
        <taxon>Cryptosporangiales</taxon>
        <taxon>Cryptosporangiaceae</taxon>
        <taxon>Cryptosporangium</taxon>
    </lineage>
</organism>
<evidence type="ECO:0000313" key="4">
    <source>
        <dbReference type="Proteomes" id="UP000184440"/>
    </source>
</evidence>
<feature type="region of interest" description="Disordered" evidence="1">
    <location>
        <begin position="1"/>
        <end position="37"/>
    </location>
</feature>
<dbReference type="EMBL" id="FRCS01000002">
    <property type="protein sequence ID" value="SHM95618.1"/>
    <property type="molecule type" value="Genomic_DNA"/>
</dbReference>
<dbReference type="RefSeq" id="WP_084740515.1">
    <property type="nucleotide sequence ID" value="NZ_FRCS01000002.1"/>
</dbReference>
<proteinExistence type="predicted"/>
<keyword evidence="2" id="KW-0472">Membrane</keyword>
<evidence type="ECO:0000313" key="3">
    <source>
        <dbReference type="EMBL" id="SHM95618.1"/>
    </source>
</evidence>
<dbReference type="Pfam" id="PF14014">
    <property type="entry name" value="DUF4230"/>
    <property type="match status" value="1"/>
</dbReference>
<dbReference type="Proteomes" id="UP000184440">
    <property type="component" value="Unassembled WGS sequence"/>
</dbReference>
<evidence type="ECO:0000256" key="2">
    <source>
        <dbReference type="SAM" id="Phobius"/>
    </source>
</evidence>
<sequence length="252" mass="27495">MPHDEHESGTARTEPLPELPPKETPARPLPSGVPEADRRMDRRSRIWGLILLAVIVLVGVGSFRACSWWNSDDRPLAESTVDRSGPVVLKSIQDLARFQAATGTFQVVVDLEKDTKYVPSSILGQRTLFVGVGTVDAYVDFSGVTSDALTMSDDRRSVSLRLPAPALEKVNLDQEKSYVFAQERGVIDRFKSLFDDDPNKLGDVYKAAEAKIADAAKETDLAQRAQANTKAMLAGLLKSLGFTTVTVTFTGT</sequence>
<keyword evidence="2" id="KW-0812">Transmembrane</keyword>